<dbReference type="Pfam" id="PF01263">
    <property type="entry name" value="Aldose_epim"/>
    <property type="match status" value="1"/>
</dbReference>
<dbReference type="RefSeq" id="WP_004439883.1">
    <property type="nucleotide sequence ID" value="NZ_JH414765.1"/>
</dbReference>
<reference evidence="1 2" key="1">
    <citation type="submission" date="2011-09" db="EMBL/GenBank/DDBJ databases">
        <title>The Genome Sequence of Bacillus smithii 7_3_47FAA.</title>
        <authorList>
            <consortium name="The Broad Institute Genome Sequencing Platform"/>
            <person name="Earl A."/>
            <person name="Ward D."/>
            <person name="Feldgarden M."/>
            <person name="Gevers D."/>
            <person name="Daigneault M."/>
            <person name="Strauss J."/>
            <person name="Allen-Vercoe E."/>
            <person name="Young S.K."/>
            <person name="Zeng Q."/>
            <person name="Gargeya S."/>
            <person name="Fitzgerald M."/>
            <person name="Haas B."/>
            <person name="Abouelleil A."/>
            <person name="Alvarado L."/>
            <person name="Arachchi H.M."/>
            <person name="Berlin A."/>
            <person name="Brown A."/>
            <person name="Chapman S.B."/>
            <person name="Chen Z."/>
            <person name="Dunbar C."/>
            <person name="Freedman E."/>
            <person name="Gearin G."/>
            <person name="Goldberg J."/>
            <person name="Griggs A."/>
            <person name="Gujja S."/>
            <person name="Heiman D."/>
            <person name="Howarth C."/>
            <person name="Larson L."/>
            <person name="Lui A."/>
            <person name="MacDonald P.J.P."/>
            <person name="Montmayeur A."/>
            <person name="Murphy C."/>
            <person name="Neiman D."/>
            <person name="Pearson M."/>
            <person name="Priest M."/>
            <person name="Roberts A."/>
            <person name="Saif S."/>
            <person name="Shea T."/>
            <person name="Shenoy N."/>
            <person name="Sisk P."/>
            <person name="Stolte C."/>
            <person name="Sykes S."/>
            <person name="Wortman J."/>
            <person name="Nusbaum C."/>
            <person name="Birren B."/>
        </authorList>
    </citation>
    <scope>NUCLEOTIDE SEQUENCE [LARGE SCALE GENOMIC DNA]</scope>
    <source>
        <strain evidence="1 2">7_3_47FAA</strain>
    </source>
</reference>
<dbReference type="InterPro" id="IPR014718">
    <property type="entry name" value="GH-type_carb-bd"/>
</dbReference>
<organism evidence="1 2">
    <name type="scientific">Bacillus smithii 7_3_47FAA</name>
    <dbReference type="NCBI Taxonomy" id="665952"/>
    <lineage>
        <taxon>Bacteria</taxon>
        <taxon>Bacillati</taxon>
        <taxon>Bacillota</taxon>
        <taxon>Bacilli</taxon>
        <taxon>Bacillales</taxon>
        <taxon>Bacillaceae</taxon>
        <taxon>Bacillus</taxon>
    </lineage>
</organism>
<dbReference type="EMBL" id="ACWF01000171">
    <property type="protein sequence ID" value="EHL72244.1"/>
    <property type="molecule type" value="Genomic_DNA"/>
</dbReference>
<gene>
    <name evidence="1" type="ORF">HMPREF1015_02356</name>
</gene>
<dbReference type="Proteomes" id="UP000011747">
    <property type="component" value="Unassembled WGS sequence"/>
</dbReference>
<dbReference type="GO" id="GO:0006006">
    <property type="term" value="P:glucose metabolic process"/>
    <property type="evidence" value="ECO:0007669"/>
    <property type="project" value="TreeGrafter"/>
</dbReference>
<dbReference type="CDD" id="cd01081">
    <property type="entry name" value="Aldose_epim"/>
    <property type="match status" value="1"/>
</dbReference>
<dbReference type="PANTHER" id="PTHR10091:SF0">
    <property type="entry name" value="GALACTOSE MUTAROTASE"/>
    <property type="match status" value="1"/>
</dbReference>
<dbReference type="GO" id="GO:0033499">
    <property type="term" value="P:galactose catabolic process via UDP-galactose, Leloir pathway"/>
    <property type="evidence" value="ECO:0007669"/>
    <property type="project" value="TreeGrafter"/>
</dbReference>
<comment type="caution">
    <text evidence="1">The sequence shown here is derived from an EMBL/GenBank/DDBJ whole genome shotgun (WGS) entry which is preliminary data.</text>
</comment>
<keyword evidence="2" id="KW-1185">Reference proteome</keyword>
<evidence type="ECO:0000313" key="1">
    <source>
        <dbReference type="EMBL" id="EHL72244.1"/>
    </source>
</evidence>
<dbReference type="PATRIC" id="fig|665952.3.peg.3595"/>
<dbReference type="HOGENOM" id="CLU_052486_2_0_9"/>
<dbReference type="Gene3D" id="2.70.98.10">
    <property type="match status" value="1"/>
</dbReference>
<protein>
    <recommendedName>
        <fullName evidence="3">Aldose 1-epimerase</fullName>
    </recommendedName>
</protein>
<evidence type="ECO:0000313" key="2">
    <source>
        <dbReference type="Proteomes" id="UP000011747"/>
    </source>
</evidence>
<sequence length="336" mass="38969">MNSVSKNVVKETRFNGMYAYELNCDPYQAVILPKFGANLIAFRNVEKDYDFIREPSIHEMEDFQQKPFLYGIPVLFPPNRLEDGTFTFSGKVYHFPINEKSKNNHLHGFFHSAVWEVFKHGSTDRECFIELVQSVDEQSEVFRYFPHRFNVHLRYTLSKEGLNQQVKIINNGSESMPLMIGFHTAIKAPFSKNSTAEDYTLQLTIKDRVELNERSLPTGNLLPLNEEEKKIATEGFSPYYQPLDHHYVPQAQKDGKNRMVLTDQREKISLIYETSSEFRFWMLFNQDAKSGFFCPEPQTNMVNAPNIALPFEQTGMIELTGGSEWSAQSRLYTKPL</sequence>
<dbReference type="SUPFAM" id="SSF74650">
    <property type="entry name" value="Galactose mutarotase-like"/>
    <property type="match status" value="1"/>
</dbReference>
<dbReference type="InterPro" id="IPR011013">
    <property type="entry name" value="Gal_mutarotase_sf_dom"/>
</dbReference>
<dbReference type="PANTHER" id="PTHR10091">
    <property type="entry name" value="ALDOSE-1-EPIMERASE"/>
    <property type="match status" value="1"/>
</dbReference>
<dbReference type="GO" id="GO:0004034">
    <property type="term" value="F:aldose 1-epimerase activity"/>
    <property type="evidence" value="ECO:0007669"/>
    <property type="project" value="TreeGrafter"/>
</dbReference>
<accession>G9QQT3</accession>
<dbReference type="InterPro" id="IPR008183">
    <property type="entry name" value="Aldose_1/G6P_1-epimerase"/>
</dbReference>
<proteinExistence type="predicted"/>
<name>G9QQT3_9BACI</name>
<dbReference type="GO" id="GO:0030246">
    <property type="term" value="F:carbohydrate binding"/>
    <property type="evidence" value="ECO:0007669"/>
    <property type="project" value="InterPro"/>
</dbReference>
<dbReference type="AlphaFoldDB" id="G9QQT3"/>
<evidence type="ECO:0008006" key="3">
    <source>
        <dbReference type="Google" id="ProtNLM"/>
    </source>
</evidence>
<dbReference type="GO" id="GO:0005737">
    <property type="term" value="C:cytoplasm"/>
    <property type="evidence" value="ECO:0007669"/>
    <property type="project" value="TreeGrafter"/>
</dbReference>